<feature type="region of interest" description="Disordered" evidence="3">
    <location>
        <begin position="410"/>
        <end position="440"/>
    </location>
</feature>
<sequence>MELRERIAELSTAGFDEDDFNVGSLSQVARLAEEAETYSAKIEMEKRKITDAERKLKEVEVAIKDKKDFLAQYAPDTSLAKQVQRMRDSLDLSIKKFATEISDNKKAREEINELRRERRRFKQLMAQNKGKLVSIQQQVREVVSESQAWLEERGEYASAIEELQHGADTAQEEFFAQCRELKHVMRAFDSMEDRLNKGEFDLPNHMGNMTAEQEEDLQKKVVKGKWQLAKEKAMTDLLKEQALSFEEAFEKLQVATGFAKIEDFVSHFIQIEELNFHRFQYMHSLNMDIDKMDDEIKDLQGEASKALAENKGKDDHWQQLKHNTMAKVDRLTEQDRHLEGQIRVTQGTIERLAAVSREICGRIGISDKELADMGIHHDSDPMMVLLDMLGRIESRAIVLTKYAHILKDDDDQNDFDLEGSDREEAEDKEEEEQQKDTAPIYLHPRAPEIRDDEEGEAIDDVPLSAQYLRNKMAGRGEEFLRVALMPGEPVHESARDHRHRAMPNRGGGAAPEGLMRRLPNHQPVPTLATQKVTAGGSPARAASTARGKEAPRISKSLTTGAKTAR</sequence>
<evidence type="ECO:0000313" key="6">
    <source>
        <dbReference type="EMBL" id="CAD8960386.1"/>
    </source>
</evidence>
<evidence type="ECO:0000256" key="2">
    <source>
        <dbReference type="SAM" id="Coils"/>
    </source>
</evidence>
<reference evidence="6" key="1">
    <citation type="submission" date="2021-01" db="EMBL/GenBank/DDBJ databases">
        <authorList>
            <person name="Corre E."/>
            <person name="Pelletier E."/>
            <person name="Niang G."/>
            <person name="Scheremetjew M."/>
            <person name="Finn R."/>
            <person name="Kale V."/>
            <person name="Holt S."/>
            <person name="Cochrane G."/>
            <person name="Meng A."/>
            <person name="Brown T."/>
            <person name="Cohen L."/>
        </authorList>
    </citation>
    <scope>NUCLEOTIDE SEQUENCE</scope>
    <source>
        <strain evidence="5">CCMP441</strain>
        <strain evidence="6">CCMP644</strain>
    </source>
</reference>
<feature type="domain" description="ODAD1 central coiled coil region" evidence="4">
    <location>
        <begin position="81"/>
        <end position="372"/>
    </location>
</feature>
<feature type="coiled-coil region" evidence="2">
    <location>
        <begin position="282"/>
        <end position="309"/>
    </location>
</feature>
<dbReference type="EMBL" id="HBFK01001314">
    <property type="protein sequence ID" value="CAD8734273.1"/>
    <property type="molecule type" value="Transcribed_RNA"/>
</dbReference>
<gene>
    <name evidence="6" type="ORF">HAND00432_LOCUS14509</name>
    <name evidence="5" type="ORF">HAND1043_LOCUS764</name>
</gene>
<name>A0A6U2J1Z8_HEMAN</name>
<accession>A0A6U2J1Z8</accession>
<dbReference type="AlphaFoldDB" id="A0A6U2J1Z8"/>
<dbReference type="PANTHER" id="PTHR21694">
    <property type="entry name" value="COILED-COIL DOMAIN-CONTAINING PROTEIN 63"/>
    <property type="match status" value="1"/>
</dbReference>
<feature type="coiled-coil region" evidence="2">
    <location>
        <begin position="28"/>
        <end position="62"/>
    </location>
</feature>
<feature type="coiled-coil region" evidence="2">
    <location>
        <begin position="97"/>
        <end position="131"/>
    </location>
</feature>
<organism evidence="6">
    <name type="scientific">Hemiselmis andersenii</name>
    <name type="common">Cryptophyte alga</name>
    <dbReference type="NCBI Taxonomy" id="464988"/>
    <lineage>
        <taxon>Eukaryota</taxon>
        <taxon>Cryptophyceae</taxon>
        <taxon>Cryptomonadales</taxon>
        <taxon>Hemiselmidaceae</taxon>
        <taxon>Hemiselmis</taxon>
    </lineage>
</organism>
<dbReference type="Pfam" id="PF21773">
    <property type="entry name" value="ODAD1_CC"/>
    <property type="match status" value="1"/>
</dbReference>
<evidence type="ECO:0000256" key="3">
    <source>
        <dbReference type="SAM" id="MobiDB-lite"/>
    </source>
</evidence>
<dbReference type="EMBL" id="HBFX01023861">
    <property type="protein sequence ID" value="CAD8960386.1"/>
    <property type="molecule type" value="Transcribed_RNA"/>
</dbReference>
<dbReference type="PANTHER" id="PTHR21694:SF18">
    <property type="entry name" value="COILED-COIL DOMAIN-CONTAINING PROTEIN 63"/>
    <property type="match status" value="1"/>
</dbReference>
<evidence type="ECO:0000256" key="1">
    <source>
        <dbReference type="ARBA" id="ARBA00023054"/>
    </source>
</evidence>
<protein>
    <recommendedName>
        <fullName evidence="4">ODAD1 central coiled coil region domain-containing protein</fullName>
    </recommendedName>
</protein>
<evidence type="ECO:0000313" key="5">
    <source>
        <dbReference type="EMBL" id="CAD8734273.1"/>
    </source>
</evidence>
<keyword evidence="1 2" id="KW-0175">Coiled coil</keyword>
<evidence type="ECO:0000259" key="4">
    <source>
        <dbReference type="Pfam" id="PF21773"/>
    </source>
</evidence>
<feature type="compositionally biased region" description="Polar residues" evidence="3">
    <location>
        <begin position="555"/>
        <end position="565"/>
    </location>
</feature>
<proteinExistence type="predicted"/>
<feature type="compositionally biased region" description="Acidic residues" evidence="3">
    <location>
        <begin position="410"/>
        <end position="433"/>
    </location>
</feature>
<feature type="region of interest" description="Disordered" evidence="3">
    <location>
        <begin position="492"/>
        <end position="565"/>
    </location>
</feature>
<dbReference type="InterPro" id="IPR051876">
    <property type="entry name" value="ODA-DC/CCD"/>
</dbReference>
<dbReference type="InterPro" id="IPR049258">
    <property type="entry name" value="ODAD1_CC"/>
</dbReference>